<feature type="non-terminal residue" evidence="1">
    <location>
        <position position="1"/>
    </location>
</feature>
<protein>
    <submittedName>
        <fullName evidence="1">Uncharacterized protein</fullName>
    </submittedName>
</protein>
<dbReference type="RefSeq" id="WP_021641578.1">
    <property type="nucleotide sequence ID" value="NZ_KE992860.1"/>
</dbReference>
<dbReference type="EMBL" id="AWSU01000345">
    <property type="protein sequence ID" value="ERI74055.1"/>
    <property type="molecule type" value="Genomic_DNA"/>
</dbReference>
<comment type="caution">
    <text evidence="1">The sequence shown here is derived from an EMBL/GenBank/DDBJ whole genome shotgun (WGS) entry which is preliminary data.</text>
</comment>
<reference evidence="1 2" key="1">
    <citation type="submission" date="2013-07" db="EMBL/GenBank/DDBJ databases">
        <authorList>
            <person name="Weinstock G."/>
            <person name="Sodergren E."/>
            <person name="Wylie T."/>
            <person name="Fulton L."/>
            <person name="Fulton R."/>
            <person name="Fronick C."/>
            <person name="O'Laughlin M."/>
            <person name="Godfrey J."/>
            <person name="Miner T."/>
            <person name="Herter B."/>
            <person name="Appelbaum E."/>
            <person name="Cordes M."/>
            <person name="Lek S."/>
            <person name="Wollam A."/>
            <person name="Pepin K.H."/>
            <person name="Palsikar V.B."/>
            <person name="Mitreva M."/>
            <person name="Wilson R.K."/>
        </authorList>
    </citation>
    <scope>NUCLEOTIDE SEQUENCE [LARGE SCALE GENOMIC DNA]</scope>
    <source>
        <strain evidence="1 2">ATCC 14940</strain>
    </source>
</reference>
<organism evidence="1 2">
    <name type="scientific">[Clostridium] symbiosum ATCC 14940</name>
    <dbReference type="NCBI Taxonomy" id="411472"/>
    <lineage>
        <taxon>Bacteria</taxon>
        <taxon>Bacillati</taxon>
        <taxon>Bacillota</taxon>
        <taxon>Clostridia</taxon>
        <taxon>Lachnospirales</taxon>
        <taxon>Lachnospiraceae</taxon>
        <taxon>Otoolea</taxon>
    </lineage>
</organism>
<dbReference type="Proteomes" id="UP000016491">
    <property type="component" value="Unassembled WGS sequence"/>
</dbReference>
<dbReference type="AlphaFoldDB" id="A0ABC9TS16"/>
<name>A0ABC9TS16_CLOSY</name>
<sequence length="190" mass="21222">KMYSDRDDVNSAYIEEDADGITFWINRNESSFYGAENMHTVDATIDGNLDVSGEKNRIVKTGYGDIKMAAYETASPMFGDVGSGTIGADGLCYVTLDSIFSETVNAGCEYQVFLQAYGPGNIYVSDRTPAFFIAAGQPGQRFGWEIKAKQRGYEQNRFDCRRDRLKARDSVDYAAEGAEYYKKYMEGLII</sequence>
<evidence type="ECO:0000313" key="2">
    <source>
        <dbReference type="Proteomes" id="UP000016491"/>
    </source>
</evidence>
<gene>
    <name evidence="1" type="ORF">CLOSYM_04388</name>
</gene>
<evidence type="ECO:0000313" key="1">
    <source>
        <dbReference type="EMBL" id="ERI74055.1"/>
    </source>
</evidence>
<proteinExistence type="predicted"/>
<accession>A0ABC9TS16</accession>